<dbReference type="HOGENOM" id="CLU_049290_2_0_0"/>
<dbReference type="SUPFAM" id="SSF55846">
    <property type="entry name" value="N-acetylmuramoyl-L-alanine amidase-like"/>
    <property type="match status" value="1"/>
</dbReference>
<proteinExistence type="inferred from homology"/>
<dbReference type="FunFam" id="3.40.80.10:FF:000003">
    <property type="entry name" value="N-acetylmuramoyl-L-alanine amidase"/>
    <property type="match status" value="1"/>
</dbReference>
<gene>
    <name evidence="8" type="ORF">HMPREF0202_00268</name>
</gene>
<keyword evidence="5" id="KW-0961">Cell wall biogenesis/degradation</keyword>
<dbReference type="AlphaFoldDB" id="U7VG73"/>
<dbReference type="Proteomes" id="UP000017081">
    <property type="component" value="Unassembled WGS sequence"/>
</dbReference>
<feature type="domain" description="N-acetylmuramoyl-L-alanine amidase" evidence="7">
    <location>
        <begin position="26"/>
        <end position="179"/>
    </location>
</feature>
<evidence type="ECO:0000313" key="8">
    <source>
        <dbReference type="EMBL" id="ERT69808.1"/>
    </source>
</evidence>
<evidence type="ECO:0000256" key="4">
    <source>
        <dbReference type="ARBA" id="ARBA00022801"/>
    </source>
</evidence>
<dbReference type="GO" id="GO:0008745">
    <property type="term" value="F:N-acetylmuramoyl-L-alanine amidase activity"/>
    <property type="evidence" value="ECO:0007669"/>
    <property type="project" value="UniProtKB-EC"/>
</dbReference>
<dbReference type="InterPro" id="IPR002502">
    <property type="entry name" value="Amidase_domain"/>
</dbReference>
<dbReference type="InterPro" id="IPR036365">
    <property type="entry name" value="PGBD-like_sf"/>
</dbReference>
<comment type="catalytic activity">
    <reaction evidence="1">
        <text>Hydrolyzes the link between N-acetylmuramoyl residues and L-amino acid residues in certain cell-wall glycopeptides.</text>
        <dbReference type="EC" id="3.5.1.28"/>
    </reaction>
</comment>
<dbReference type="GO" id="GO:0009253">
    <property type="term" value="P:peptidoglycan catabolic process"/>
    <property type="evidence" value="ECO:0007669"/>
    <property type="project" value="InterPro"/>
</dbReference>
<dbReference type="CDD" id="cd06583">
    <property type="entry name" value="PGRP"/>
    <property type="match status" value="1"/>
</dbReference>
<evidence type="ECO:0000259" key="7">
    <source>
        <dbReference type="SMART" id="SM00644"/>
    </source>
</evidence>
<dbReference type="STRING" id="1319815.HMPREF0202_00268"/>
<reference evidence="8 9" key="1">
    <citation type="submission" date="2013-08" db="EMBL/GenBank/DDBJ databases">
        <authorList>
            <person name="Weinstock G."/>
            <person name="Sodergren E."/>
            <person name="Wylie T."/>
            <person name="Fulton L."/>
            <person name="Fulton R."/>
            <person name="Fronick C."/>
            <person name="O'Laughlin M."/>
            <person name="Godfrey J."/>
            <person name="Miner T."/>
            <person name="Herter B."/>
            <person name="Appelbaum E."/>
            <person name="Cordes M."/>
            <person name="Lek S."/>
            <person name="Wollam A."/>
            <person name="Pepin K.H."/>
            <person name="Palsikar V.B."/>
            <person name="Mitreva M."/>
            <person name="Wilson R.K."/>
        </authorList>
    </citation>
    <scope>NUCLEOTIDE SEQUENCE [LARGE SCALE GENOMIC DNA]</scope>
    <source>
        <strain evidence="8 9">ATCC BAA-474</strain>
    </source>
</reference>
<dbReference type="eggNOG" id="COG3023">
    <property type="taxonomic scope" value="Bacteria"/>
</dbReference>
<keyword evidence="4" id="KW-0378">Hydrolase</keyword>
<evidence type="ECO:0000256" key="1">
    <source>
        <dbReference type="ARBA" id="ARBA00001561"/>
    </source>
</evidence>
<dbReference type="GO" id="GO:0071555">
    <property type="term" value="P:cell wall organization"/>
    <property type="evidence" value="ECO:0007669"/>
    <property type="project" value="UniProtKB-KW"/>
</dbReference>
<dbReference type="InterPro" id="IPR051206">
    <property type="entry name" value="NAMLAA_amidase_2"/>
</dbReference>
<feature type="signal peptide" evidence="6">
    <location>
        <begin position="1"/>
        <end position="21"/>
    </location>
</feature>
<dbReference type="InterPro" id="IPR036366">
    <property type="entry name" value="PGBDSf"/>
</dbReference>
<evidence type="ECO:0000256" key="6">
    <source>
        <dbReference type="SAM" id="SignalP"/>
    </source>
</evidence>
<dbReference type="Gene3D" id="3.40.80.10">
    <property type="entry name" value="Peptidoglycan recognition protein-like"/>
    <property type="match status" value="1"/>
</dbReference>
<name>U7VG73_9FUSO</name>
<keyword evidence="6" id="KW-0732">Signal</keyword>
<dbReference type="InterPro" id="IPR002477">
    <property type="entry name" value="Peptidoglycan-bd-like"/>
</dbReference>
<protein>
    <recommendedName>
        <fullName evidence="3">N-acetylmuramoyl-L-alanine amidase</fullName>
        <ecNumber evidence="3">3.5.1.28</ecNumber>
    </recommendedName>
</protein>
<dbReference type="RefSeq" id="WP_023049817.1">
    <property type="nucleotide sequence ID" value="NZ_CP173065.2"/>
</dbReference>
<dbReference type="GO" id="GO:0009254">
    <property type="term" value="P:peptidoglycan turnover"/>
    <property type="evidence" value="ECO:0007669"/>
    <property type="project" value="TreeGrafter"/>
</dbReference>
<comment type="caution">
    <text evidence="8">The sequence shown here is derived from an EMBL/GenBank/DDBJ whole genome shotgun (WGS) entry which is preliminary data.</text>
</comment>
<dbReference type="InterPro" id="IPR036505">
    <property type="entry name" value="Amidase/PGRP_sf"/>
</dbReference>
<dbReference type="Pfam" id="PF01510">
    <property type="entry name" value="Amidase_2"/>
    <property type="match status" value="1"/>
</dbReference>
<dbReference type="SUPFAM" id="SSF47090">
    <property type="entry name" value="PGBD-like"/>
    <property type="match status" value="1"/>
</dbReference>
<dbReference type="EMBL" id="AXZF01000011">
    <property type="protein sequence ID" value="ERT69808.1"/>
    <property type="molecule type" value="Genomic_DNA"/>
</dbReference>
<keyword evidence="9" id="KW-1185">Reference proteome</keyword>
<dbReference type="PANTHER" id="PTHR30417:SF1">
    <property type="entry name" value="N-ACETYLMURAMOYL-L-ALANINE AMIDASE AMID"/>
    <property type="match status" value="1"/>
</dbReference>
<evidence type="ECO:0000313" key="9">
    <source>
        <dbReference type="Proteomes" id="UP000017081"/>
    </source>
</evidence>
<evidence type="ECO:0000256" key="3">
    <source>
        <dbReference type="ARBA" id="ARBA00011901"/>
    </source>
</evidence>
<comment type="similarity">
    <text evidence="2">Belongs to the N-acetylmuramoyl-L-alanine amidase 2 family.</text>
</comment>
<dbReference type="SMART" id="SM00644">
    <property type="entry name" value="Ami_2"/>
    <property type="match status" value="1"/>
</dbReference>
<dbReference type="PROSITE" id="PS51257">
    <property type="entry name" value="PROKAR_LIPOPROTEIN"/>
    <property type="match status" value="1"/>
</dbReference>
<dbReference type="EC" id="3.5.1.28" evidence="3"/>
<evidence type="ECO:0000256" key="2">
    <source>
        <dbReference type="ARBA" id="ARBA00007553"/>
    </source>
</evidence>
<dbReference type="Gene3D" id="1.10.101.10">
    <property type="entry name" value="PGBD-like superfamily/PGBD"/>
    <property type="match status" value="1"/>
</dbReference>
<dbReference type="PANTHER" id="PTHR30417">
    <property type="entry name" value="N-ACETYLMURAMOYL-L-ALANINE AMIDASE AMID"/>
    <property type="match status" value="1"/>
</dbReference>
<feature type="chain" id="PRO_5004688709" description="N-acetylmuramoyl-L-alanine amidase" evidence="6">
    <location>
        <begin position="22"/>
        <end position="276"/>
    </location>
</feature>
<dbReference type="Pfam" id="PF01471">
    <property type="entry name" value="PG_binding_1"/>
    <property type="match status" value="1"/>
</dbReference>
<accession>U7VG73</accession>
<sequence length="276" mass="31928">MIKKIVFLFLTLVLSSCTSLKYSVNSSKYKSKSYNERVRFVILHYTALNDERSITALTKNNVSSHYLVTQERYDSVYSLVPDTQRAWHAGTSSFDGYKNLNDNSIGIEISNLGYSSASKQKTANLKEGIVDTTMFYPYNDAQVFKIGMLLKELTAKYKINPKYILGHSDIAPTRKFDPGPKFPWKHLYDHYGVGAWFEKKDFNAFYSQDLFNSYSAKDLKDELRKYGYDINSTDNWDLQSKKVVSAFQMHFRPRKVDGVFDLETFAIIKALNKKYK</sequence>
<evidence type="ECO:0000256" key="5">
    <source>
        <dbReference type="ARBA" id="ARBA00023316"/>
    </source>
</evidence>
<organism evidence="8 9">
    <name type="scientific">Cetobacterium somerae ATCC BAA-474</name>
    <dbReference type="NCBI Taxonomy" id="1319815"/>
    <lineage>
        <taxon>Bacteria</taxon>
        <taxon>Fusobacteriati</taxon>
        <taxon>Fusobacteriota</taxon>
        <taxon>Fusobacteriia</taxon>
        <taxon>Fusobacteriales</taxon>
        <taxon>Fusobacteriaceae</taxon>
        <taxon>Cetobacterium</taxon>
    </lineage>
</organism>
<dbReference type="PATRIC" id="fig|1319815.3.peg.256"/>